<dbReference type="EMBL" id="JGVR01000041">
    <property type="protein sequence ID" value="KEZ15382.1"/>
    <property type="molecule type" value="Genomic_DNA"/>
</dbReference>
<dbReference type="PANTHER" id="PTHR42913">
    <property type="entry name" value="APOPTOSIS-INDUCING FACTOR 1"/>
    <property type="match status" value="1"/>
</dbReference>
<reference evidence="7 9" key="1">
    <citation type="submission" date="2014-03" db="EMBL/GenBank/DDBJ databases">
        <title>Genome sequence of Sphingobium yanoikuyae B1.</title>
        <authorList>
            <person name="Gan H.M."/>
            <person name="Gan H.Y."/>
            <person name="Savka M.A."/>
        </authorList>
    </citation>
    <scope>NUCLEOTIDE SEQUENCE [LARGE SCALE GENOMIC DNA]</scope>
    <source>
        <strain evidence="7 9">B1</strain>
    </source>
</reference>
<evidence type="ECO:0000256" key="5">
    <source>
        <dbReference type="ARBA" id="ARBA00023002"/>
    </source>
</evidence>
<dbReference type="PRINTS" id="PR00411">
    <property type="entry name" value="PNDRDTASEI"/>
</dbReference>
<reference evidence="8 10" key="2">
    <citation type="submission" date="2019-12" db="EMBL/GenBank/DDBJ databases">
        <title>Functional and genomic insights into the Sphingobium yanoikuyae YC-JY1, a bacterium efficiently degrading bisphenol A.</title>
        <authorList>
            <person name="Jia Y."/>
            <person name="Li X."/>
            <person name="Wang J."/>
            <person name="Eltoukhy A."/>
            <person name="Lamraoui I."/>
            <person name="Yan Y."/>
        </authorList>
    </citation>
    <scope>NUCLEOTIDE SEQUENCE [LARGE SCALE GENOMIC DNA]</scope>
    <source>
        <strain evidence="8 10">YC-JY1</strain>
    </source>
</reference>
<name>A0A084EBP0_SPHYA</name>
<dbReference type="eggNOG" id="COG1252">
    <property type="taxonomic scope" value="Bacteria"/>
</dbReference>
<organism evidence="7 9">
    <name type="scientific">Sphingobium yanoikuyae</name>
    <name type="common">Sphingomonas yanoikuyae</name>
    <dbReference type="NCBI Taxonomy" id="13690"/>
    <lineage>
        <taxon>Bacteria</taxon>
        <taxon>Pseudomonadati</taxon>
        <taxon>Pseudomonadota</taxon>
        <taxon>Alphaproteobacteria</taxon>
        <taxon>Sphingomonadales</taxon>
        <taxon>Sphingomonadaceae</taxon>
        <taxon>Sphingobium</taxon>
    </lineage>
</organism>
<dbReference type="Proteomes" id="UP000028534">
    <property type="component" value="Unassembled WGS sequence"/>
</dbReference>
<evidence type="ECO:0000313" key="8">
    <source>
        <dbReference type="EMBL" id="QHD69510.1"/>
    </source>
</evidence>
<evidence type="ECO:0000256" key="2">
    <source>
        <dbReference type="ARBA" id="ARBA00005272"/>
    </source>
</evidence>
<proteinExistence type="inferred from homology"/>
<sequence>MSPRKNILIVGGGVAGLDLAGQLAGAPAKRLGLDIRLIDREPAHVWKPMLHTIAAGTADTGANQTAYLVQAQQRGFRFEMGEVMAVDRAAKQVLLAPLVVDGAEILPARSLPYDKLVLAAGSRANDFGTPGVVEHCMTIDCRREAIAFSERLRVAMLQAIASNDHLSIAIVGAGATGVELASELVRLADVLEQHGASGARSGLKIYLIESQPRILGPFPERVAHAAHTVLESLGIEVLTQARVLAGDADGFQLADGRRIEASIKLWAAGVRAPEFVAAIDGLDHSRLGQVIVNPNLATPNDPDIFALGDCASVMLPDRESPLPTTAQAAYQQSVYLGRTLPTILEGKPVPPFRYHDFGSLVSLGGYDAYGTLGRFGLFRGGFLHGRMAQLGHALLYRRHQARIYGPVRGSLLWLADTLDTSVRRRERLA</sequence>
<dbReference type="PRINTS" id="PR00368">
    <property type="entry name" value="FADPNR"/>
</dbReference>
<dbReference type="GO" id="GO:0019646">
    <property type="term" value="P:aerobic electron transport chain"/>
    <property type="evidence" value="ECO:0007669"/>
    <property type="project" value="TreeGrafter"/>
</dbReference>
<evidence type="ECO:0000256" key="1">
    <source>
        <dbReference type="ARBA" id="ARBA00001974"/>
    </source>
</evidence>
<comment type="cofactor">
    <cofactor evidence="1">
        <name>FAD</name>
        <dbReference type="ChEBI" id="CHEBI:57692"/>
    </cofactor>
</comment>
<keyword evidence="4" id="KW-0274">FAD</keyword>
<evidence type="ECO:0000256" key="3">
    <source>
        <dbReference type="ARBA" id="ARBA00022630"/>
    </source>
</evidence>
<protein>
    <submittedName>
        <fullName evidence="8">FAD-dependent oxidoreductase</fullName>
    </submittedName>
    <submittedName>
        <fullName evidence="7">FAD-dependent pyridine nucleotide-disulfide</fullName>
    </submittedName>
</protein>
<evidence type="ECO:0000313" key="10">
    <source>
        <dbReference type="Proteomes" id="UP000464086"/>
    </source>
</evidence>
<comment type="similarity">
    <text evidence="2">Belongs to the NADH dehydrogenase family.</text>
</comment>
<dbReference type="InterPro" id="IPR036188">
    <property type="entry name" value="FAD/NAD-bd_sf"/>
</dbReference>
<evidence type="ECO:0000313" key="7">
    <source>
        <dbReference type="EMBL" id="KEZ15382.1"/>
    </source>
</evidence>
<dbReference type="Proteomes" id="UP000464086">
    <property type="component" value="Chromosome"/>
</dbReference>
<dbReference type="PANTHER" id="PTHR42913:SF3">
    <property type="entry name" value="64 KDA MITOCHONDRIAL NADH DEHYDROGENASE (EUROFUNG)"/>
    <property type="match status" value="1"/>
</dbReference>
<dbReference type="EMBL" id="CP047218">
    <property type="protein sequence ID" value="QHD69510.1"/>
    <property type="molecule type" value="Genomic_DNA"/>
</dbReference>
<keyword evidence="3" id="KW-0285">Flavoprotein</keyword>
<evidence type="ECO:0000313" key="9">
    <source>
        <dbReference type="Proteomes" id="UP000028534"/>
    </source>
</evidence>
<dbReference type="InterPro" id="IPR051169">
    <property type="entry name" value="NADH-Q_oxidoreductase"/>
</dbReference>
<dbReference type="SUPFAM" id="SSF51905">
    <property type="entry name" value="FAD/NAD(P)-binding domain"/>
    <property type="match status" value="1"/>
</dbReference>
<gene>
    <name evidence="7" type="ORF">CP98_04440</name>
    <name evidence="8" type="ORF">GS397_22310</name>
</gene>
<evidence type="ECO:0000256" key="4">
    <source>
        <dbReference type="ARBA" id="ARBA00022827"/>
    </source>
</evidence>
<accession>A0A084EBP0</accession>
<keyword evidence="5" id="KW-0560">Oxidoreductase</keyword>
<dbReference type="Pfam" id="PF07992">
    <property type="entry name" value="Pyr_redox_2"/>
    <property type="match status" value="1"/>
</dbReference>
<dbReference type="Gene3D" id="3.50.50.100">
    <property type="match status" value="1"/>
</dbReference>
<evidence type="ECO:0000259" key="6">
    <source>
        <dbReference type="Pfam" id="PF07992"/>
    </source>
</evidence>
<dbReference type="GO" id="GO:0003955">
    <property type="term" value="F:NAD(P)H dehydrogenase (quinone) activity"/>
    <property type="evidence" value="ECO:0007669"/>
    <property type="project" value="TreeGrafter"/>
</dbReference>
<dbReference type="RefSeq" id="WP_007686170.1">
    <property type="nucleotide sequence ID" value="NZ_CP047218.1"/>
</dbReference>
<feature type="domain" description="FAD/NAD(P)-binding" evidence="6">
    <location>
        <begin position="6"/>
        <end position="332"/>
    </location>
</feature>
<dbReference type="InterPro" id="IPR023753">
    <property type="entry name" value="FAD/NAD-binding_dom"/>
</dbReference>
<dbReference type="PATRIC" id="fig|13690.10.peg.4572"/>
<dbReference type="AlphaFoldDB" id="A0A084EBP0"/>